<keyword evidence="1" id="KW-1133">Transmembrane helix</keyword>
<dbReference type="EMBL" id="GBRH01273982">
    <property type="protein sequence ID" value="JAD23913.1"/>
    <property type="molecule type" value="Transcribed_RNA"/>
</dbReference>
<proteinExistence type="predicted"/>
<organism evidence="2">
    <name type="scientific">Arundo donax</name>
    <name type="common">Giant reed</name>
    <name type="synonym">Donax arundinaceus</name>
    <dbReference type="NCBI Taxonomy" id="35708"/>
    <lineage>
        <taxon>Eukaryota</taxon>
        <taxon>Viridiplantae</taxon>
        <taxon>Streptophyta</taxon>
        <taxon>Embryophyta</taxon>
        <taxon>Tracheophyta</taxon>
        <taxon>Spermatophyta</taxon>
        <taxon>Magnoliopsida</taxon>
        <taxon>Liliopsida</taxon>
        <taxon>Poales</taxon>
        <taxon>Poaceae</taxon>
        <taxon>PACMAD clade</taxon>
        <taxon>Arundinoideae</taxon>
        <taxon>Arundineae</taxon>
        <taxon>Arundo</taxon>
    </lineage>
</organism>
<evidence type="ECO:0000313" key="2">
    <source>
        <dbReference type="EMBL" id="JAD23913.1"/>
    </source>
</evidence>
<name>A0A0A8YE72_ARUDO</name>
<dbReference type="AlphaFoldDB" id="A0A0A8YE72"/>
<accession>A0A0A8YE72</accession>
<sequence length="48" mass="5530">MHYNLYVFFMSTFVWICVSISILVFPLLLINFIVTGGDIVTLVISYLL</sequence>
<keyword evidence="1" id="KW-0812">Transmembrane</keyword>
<reference evidence="2" key="1">
    <citation type="submission" date="2014-09" db="EMBL/GenBank/DDBJ databases">
        <authorList>
            <person name="Magalhaes I.L.F."/>
            <person name="Oliveira U."/>
            <person name="Santos F.R."/>
            <person name="Vidigal T.H.D.A."/>
            <person name="Brescovit A.D."/>
            <person name="Santos A.J."/>
        </authorList>
    </citation>
    <scope>NUCLEOTIDE SEQUENCE</scope>
    <source>
        <tissue evidence="2">Shoot tissue taken approximately 20 cm above the soil surface</tissue>
    </source>
</reference>
<evidence type="ECO:0000256" key="1">
    <source>
        <dbReference type="SAM" id="Phobius"/>
    </source>
</evidence>
<protein>
    <submittedName>
        <fullName evidence="2">Uncharacterized protein</fullName>
    </submittedName>
</protein>
<reference evidence="2" key="2">
    <citation type="journal article" date="2015" name="Data Brief">
        <title>Shoot transcriptome of the giant reed, Arundo donax.</title>
        <authorList>
            <person name="Barrero R.A."/>
            <person name="Guerrero F.D."/>
            <person name="Moolhuijzen P."/>
            <person name="Goolsby J.A."/>
            <person name="Tidwell J."/>
            <person name="Bellgard S.E."/>
            <person name="Bellgard M.I."/>
        </authorList>
    </citation>
    <scope>NUCLEOTIDE SEQUENCE</scope>
    <source>
        <tissue evidence="2">Shoot tissue taken approximately 20 cm above the soil surface</tissue>
    </source>
</reference>
<keyword evidence="1" id="KW-0472">Membrane</keyword>
<feature type="transmembrane region" description="Helical" evidence="1">
    <location>
        <begin position="6"/>
        <end position="34"/>
    </location>
</feature>